<dbReference type="PANTHER" id="PTHR30595">
    <property type="entry name" value="GLPR-RELATED TRANSCRIPTIONAL REPRESSOR"/>
    <property type="match status" value="1"/>
</dbReference>
<dbReference type="Pfam" id="PF04326">
    <property type="entry name" value="SLFN_AlbA_2"/>
    <property type="match status" value="1"/>
</dbReference>
<dbReference type="Gene3D" id="3.30.950.30">
    <property type="entry name" value="Schlafen, AAA domain"/>
    <property type="match status" value="1"/>
</dbReference>
<dbReference type="PANTHER" id="PTHR30595:SF6">
    <property type="entry name" value="SCHLAFEN ALBA-2 DOMAIN-CONTAINING PROTEIN"/>
    <property type="match status" value="1"/>
</dbReference>
<dbReference type="InterPro" id="IPR036388">
    <property type="entry name" value="WH-like_DNA-bd_sf"/>
</dbReference>
<reference evidence="3" key="1">
    <citation type="journal article" date="2019" name="Int. J. Syst. Evol. Microbiol.">
        <title>The Global Catalogue of Microorganisms (GCM) 10K type strain sequencing project: providing services to taxonomists for standard genome sequencing and annotation.</title>
        <authorList>
            <consortium name="The Broad Institute Genomics Platform"/>
            <consortium name="The Broad Institute Genome Sequencing Center for Infectious Disease"/>
            <person name="Wu L."/>
            <person name="Ma J."/>
        </authorList>
    </citation>
    <scope>NUCLEOTIDE SEQUENCE [LARGE SCALE GENOMIC DNA]</scope>
    <source>
        <strain evidence="3">CGMCC 1.12479</strain>
    </source>
</reference>
<dbReference type="InterPro" id="IPR036390">
    <property type="entry name" value="WH_DNA-bd_sf"/>
</dbReference>
<evidence type="ECO:0000313" key="3">
    <source>
        <dbReference type="Proteomes" id="UP000635885"/>
    </source>
</evidence>
<sequence>MKTKLTSSSIQSIIQSGEGYNAEFKIRVPNKLKEITEEICAFANAAGGVLLIGVGDDNVIHGVDIDNAKRSSIQNSINEINPHLATDFYPVMVEGKTVWVIEVNSGSQKPYVISGAIYVRQGPNTQKLTSVEQMRDFFQQSDRIYFDEAPCSGFKLQSDIDHKWFEEFRFQSGLSKTITQVQIIQNLRLVLEDGNFKNGGVLFFGSAPENFIETAVLRCIAFEKDNKTQIIDDKTFGGPLMNQYQLAMQWLKGKLNVRYEIEGSGPRKEIWEIPETALKEAIINALSHRDYYDKGAKITVELFQDRVEISNPGGLTSAISLADFGTKSHSRNPLIFGLFVRIRMVEQVGSGIGRIKDLMKEAKLPEPLFKTDGMFTVILHRTVERTMENRNGGITLSKTAIKMIDLIKNRPDITIKELAISLKISDKGVEYNLAKMQKSGIIHREGSKKSGFWVIKEYTRE</sequence>
<evidence type="ECO:0000313" key="2">
    <source>
        <dbReference type="EMBL" id="GGC52255.1"/>
    </source>
</evidence>
<proteinExistence type="predicted"/>
<organism evidence="2 3">
    <name type="scientific">Belliella aquatica</name>
    <dbReference type="NCBI Taxonomy" id="1323734"/>
    <lineage>
        <taxon>Bacteria</taxon>
        <taxon>Pseudomonadati</taxon>
        <taxon>Bacteroidota</taxon>
        <taxon>Cytophagia</taxon>
        <taxon>Cytophagales</taxon>
        <taxon>Cyclobacteriaceae</taxon>
        <taxon>Belliella</taxon>
    </lineage>
</organism>
<dbReference type="InterPro" id="IPR038461">
    <property type="entry name" value="Schlafen_AlbA_2_dom_sf"/>
</dbReference>
<dbReference type="InterPro" id="IPR038475">
    <property type="entry name" value="RecG_C_sf"/>
</dbReference>
<accession>A0ABQ1N2W2</accession>
<dbReference type="Proteomes" id="UP000635885">
    <property type="component" value="Unassembled WGS sequence"/>
</dbReference>
<dbReference type="Pfam" id="PF13749">
    <property type="entry name" value="HATPase_c_4"/>
    <property type="match status" value="1"/>
</dbReference>
<dbReference type="InterPro" id="IPR007421">
    <property type="entry name" value="Schlafen_AlbA_2_dom"/>
</dbReference>
<dbReference type="EMBL" id="BMFD01000017">
    <property type="protein sequence ID" value="GGC52255.1"/>
    <property type="molecule type" value="Genomic_DNA"/>
</dbReference>
<name>A0ABQ1N2W2_9BACT</name>
<keyword evidence="3" id="KW-1185">Reference proteome</keyword>
<dbReference type="RefSeq" id="WP_188444246.1">
    <property type="nucleotide sequence ID" value="NZ_BMFD01000017.1"/>
</dbReference>
<feature type="domain" description="Schlafen AlbA-2" evidence="1">
    <location>
        <begin position="18"/>
        <end position="128"/>
    </location>
</feature>
<dbReference type="Gene3D" id="3.30.565.60">
    <property type="match status" value="1"/>
</dbReference>
<comment type="caution">
    <text evidence="2">The sequence shown here is derived from an EMBL/GenBank/DDBJ whole genome shotgun (WGS) entry which is preliminary data.</text>
</comment>
<evidence type="ECO:0000259" key="1">
    <source>
        <dbReference type="Pfam" id="PF04326"/>
    </source>
</evidence>
<dbReference type="Gene3D" id="1.10.10.10">
    <property type="entry name" value="Winged helix-like DNA-binding domain superfamily/Winged helix DNA-binding domain"/>
    <property type="match status" value="1"/>
</dbReference>
<dbReference type="SUPFAM" id="SSF46785">
    <property type="entry name" value="Winged helix' DNA-binding domain"/>
    <property type="match status" value="1"/>
</dbReference>
<gene>
    <name evidence="2" type="ORF">GCM10010993_33420</name>
</gene>
<dbReference type="Pfam" id="PF13412">
    <property type="entry name" value="HTH_24"/>
    <property type="match status" value="1"/>
</dbReference>
<protein>
    <submittedName>
        <fullName evidence="2">ArsR family transcriptional regulator</fullName>
    </submittedName>
</protein>